<feature type="binding site" evidence="9 13">
    <location>
        <position position="63"/>
    </location>
    <ligand>
        <name>Mn(2+)</name>
        <dbReference type="ChEBI" id="CHEBI:29035"/>
        <label>2</label>
    </ligand>
</feature>
<feature type="binding site" evidence="9 13">
    <location>
        <position position="13"/>
    </location>
    <ligand>
        <name>Mn(2+)</name>
        <dbReference type="ChEBI" id="CHEBI:29035"/>
        <label>2</label>
    </ligand>
</feature>
<evidence type="ECO:0000256" key="7">
    <source>
        <dbReference type="ARBA" id="ARBA00023211"/>
    </source>
</evidence>
<dbReference type="CDD" id="cd16010">
    <property type="entry name" value="iPGM"/>
    <property type="match status" value="1"/>
</dbReference>
<evidence type="ECO:0000256" key="13">
    <source>
        <dbReference type="PIRSR" id="PIRSR001492-3"/>
    </source>
</evidence>
<dbReference type="InterPro" id="IPR011258">
    <property type="entry name" value="BPG-indep_PGM_N"/>
</dbReference>
<dbReference type="EC" id="5.4.2.12" evidence="9 10"/>
<keyword evidence="5 9" id="KW-0479">Metal-binding</keyword>
<feature type="binding site" evidence="9 12">
    <location>
        <position position="331"/>
    </location>
    <ligand>
        <name>substrate</name>
    </ligand>
</feature>
<protein>
    <recommendedName>
        <fullName evidence="9 10">2,3-bisphosphoglycerate-independent phosphoglycerate mutase</fullName>
        <shortName evidence="9">BPG-independent PGAM</shortName>
        <shortName evidence="9">Phosphoglyceromutase</shortName>
        <shortName evidence="9">iPGM</shortName>
        <ecNumber evidence="9 10">5.4.2.12</ecNumber>
    </recommendedName>
</protein>
<name>A0A3E1KA15_9GAMM</name>
<keyword evidence="8 9" id="KW-0413">Isomerase</keyword>
<dbReference type="Pfam" id="PF01676">
    <property type="entry name" value="Metalloenzyme"/>
    <property type="match status" value="1"/>
</dbReference>
<feature type="binding site" evidence="9 13">
    <location>
        <position position="402"/>
    </location>
    <ligand>
        <name>Mn(2+)</name>
        <dbReference type="ChEBI" id="CHEBI:29035"/>
        <label>1</label>
    </ligand>
</feature>
<feature type="binding site" evidence="9 12">
    <location>
        <position position="186"/>
    </location>
    <ligand>
        <name>substrate</name>
    </ligand>
</feature>
<keyword evidence="17" id="KW-1185">Reference proteome</keyword>
<dbReference type="InterPro" id="IPR005995">
    <property type="entry name" value="Pgm_bpd_ind"/>
</dbReference>
<dbReference type="InterPro" id="IPR017850">
    <property type="entry name" value="Alkaline_phosphatase_core_sf"/>
</dbReference>
<dbReference type="GO" id="GO:0005829">
    <property type="term" value="C:cytosol"/>
    <property type="evidence" value="ECO:0007669"/>
    <property type="project" value="TreeGrafter"/>
</dbReference>
<organism evidence="16 17">
    <name type="scientific">Wenzhouxiangella sediminis</name>
    <dbReference type="NCBI Taxonomy" id="1792836"/>
    <lineage>
        <taxon>Bacteria</taxon>
        <taxon>Pseudomonadati</taxon>
        <taxon>Pseudomonadota</taxon>
        <taxon>Gammaproteobacteria</taxon>
        <taxon>Chromatiales</taxon>
        <taxon>Wenzhouxiangellaceae</taxon>
        <taxon>Wenzhouxiangella</taxon>
    </lineage>
</organism>
<proteinExistence type="inferred from homology"/>
<dbReference type="PIRSF" id="PIRSF001492">
    <property type="entry name" value="IPGAM"/>
    <property type="match status" value="1"/>
</dbReference>
<dbReference type="InterPro" id="IPR006124">
    <property type="entry name" value="Metalloenzyme"/>
</dbReference>
<dbReference type="Pfam" id="PF06415">
    <property type="entry name" value="iPGM_N"/>
    <property type="match status" value="1"/>
</dbReference>
<feature type="binding site" evidence="9 13">
    <location>
        <position position="458"/>
    </location>
    <ligand>
        <name>Mn(2+)</name>
        <dbReference type="ChEBI" id="CHEBI:29035"/>
        <label>1</label>
    </ligand>
</feature>
<keyword evidence="7 9" id="KW-0464">Manganese</keyword>
<evidence type="ECO:0000256" key="6">
    <source>
        <dbReference type="ARBA" id="ARBA00023152"/>
    </source>
</evidence>
<evidence type="ECO:0000259" key="15">
    <source>
        <dbReference type="Pfam" id="PF06415"/>
    </source>
</evidence>
<feature type="binding site" evidence="9 13">
    <location>
        <position position="440"/>
    </location>
    <ligand>
        <name>Mn(2+)</name>
        <dbReference type="ChEBI" id="CHEBI:29035"/>
        <label>2</label>
    </ligand>
</feature>
<dbReference type="OrthoDB" id="9800863at2"/>
<dbReference type="Proteomes" id="UP000260351">
    <property type="component" value="Unassembled WGS sequence"/>
</dbReference>
<dbReference type="FunFam" id="3.40.1450.10:FF:000002">
    <property type="entry name" value="2,3-bisphosphoglycerate-independent phosphoglycerate mutase"/>
    <property type="match status" value="1"/>
</dbReference>
<evidence type="ECO:0000256" key="5">
    <source>
        <dbReference type="ARBA" id="ARBA00022723"/>
    </source>
</evidence>
<comment type="caution">
    <text evidence="16">The sequence shown here is derived from an EMBL/GenBank/DDBJ whole genome shotgun (WGS) entry which is preliminary data.</text>
</comment>
<feature type="domain" description="BPG-independent PGAM N-terminal" evidence="15">
    <location>
        <begin position="83"/>
        <end position="294"/>
    </location>
</feature>
<evidence type="ECO:0000256" key="2">
    <source>
        <dbReference type="ARBA" id="ARBA00002315"/>
    </source>
</evidence>
<dbReference type="HAMAP" id="MF_01038">
    <property type="entry name" value="GpmI"/>
    <property type="match status" value="1"/>
</dbReference>
<comment type="cofactor">
    <cofactor evidence="9">
        <name>Mn(2+)</name>
        <dbReference type="ChEBI" id="CHEBI:29035"/>
    </cofactor>
    <text evidence="9">Binds 2 manganese ions per subunit.</text>
</comment>
<evidence type="ECO:0000256" key="10">
    <source>
        <dbReference type="NCBIfam" id="TIGR01307"/>
    </source>
</evidence>
<evidence type="ECO:0000256" key="11">
    <source>
        <dbReference type="PIRSR" id="PIRSR001492-1"/>
    </source>
</evidence>
<feature type="binding site" evidence="9 13">
    <location>
        <position position="439"/>
    </location>
    <ligand>
        <name>Mn(2+)</name>
        <dbReference type="ChEBI" id="CHEBI:29035"/>
        <label>2</label>
    </ligand>
</feature>
<dbReference type="PANTHER" id="PTHR31637">
    <property type="entry name" value="2,3-BISPHOSPHOGLYCERATE-INDEPENDENT PHOSPHOGLYCERATE MUTASE"/>
    <property type="match status" value="1"/>
</dbReference>
<comment type="pathway">
    <text evidence="3 9">Carbohydrate degradation; glycolysis; pyruvate from D-glyceraldehyde 3-phosphate: step 3/5.</text>
</comment>
<dbReference type="PANTHER" id="PTHR31637:SF0">
    <property type="entry name" value="2,3-BISPHOSPHOGLYCERATE-INDEPENDENT PHOSPHOGLYCERATE MUTASE"/>
    <property type="match status" value="1"/>
</dbReference>
<evidence type="ECO:0000256" key="1">
    <source>
        <dbReference type="ARBA" id="ARBA00000370"/>
    </source>
</evidence>
<dbReference type="UniPathway" id="UPA00109">
    <property type="reaction ID" value="UER00186"/>
</dbReference>
<evidence type="ECO:0000256" key="9">
    <source>
        <dbReference type="HAMAP-Rule" id="MF_01038"/>
    </source>
</evidence>
<evidence type="ECO:0000256" key="12">
    <source>
        <dbReference type="PIRSR" id="PIRSR001492-2"/>
    </source>
</evidence>
<keyword evidence="6 9" id="KW-0324">Glycolysis</keyword>
<comment type="subunit">
    <text evidence="9">Monomer.</text>
</comment>
<feature type="binding site" evidence="9 12">
    <location>
        <position position="124"/>
    </location>
    <ligand>
        <name>substrate</name>
    </ligand>
</feature>
<dbReference type="GO" id="GO:0004619">
    <property type="term" value="F:phosphoglycerate mutase activity"/>
    <property type="evidence" value="ECO:0007669"/>
    <property type="project" value="UniProtKB-UniRule"/>
</dbReference>
<gene>
    <name evidence="9" type="primary">gpmI</name>
    <name evidence="16" type="ORF">DZC52_06220</name>
</gene>
<evidence type="ECO:0000313" key="16">
    <source>
        <dbReference type="EMBL" id="RFF30942.1"/>
    </source>
</evidence>
<dbReference type="Gene3D" id="3.40.720.10">
    <property type="entry name" value="Alkaline Phosphatase, subunit A"/>
    <property type="match status" value="1"/>
</dbReference>
<dbReference type="AlphaFoldDB" id="A0A3E1KA15"/>
<dbReference type="Gene3D" id="3.40.1450.10">
    <property type="entry name" value="BPG-independent phosphoglycerate mutase, domain B"/>
    <property type="match status" value="1"/>
</dbReference>
<feature type="binding site" evidence="9 12">
    <location>
        <position position="192"/>
    </location>
    <ligand>
        <name>substrate</name>
    </ligand>
</feature>
<comment type="catalytic activity">
    <reaction evidence="1 9">
        <text>(2R)-2-phosphoglycerate = (2R)-3-phosphoglycerate</text>
        <dbReference type="Rhea" id="RHEA:15901"/>
        <dbReference type="ChEBI" id="CHEBI:58272"/>
        <dbReference type="ChEBI" id="CHEBI:58289"/>
        <dbReference type="EC" id="5.4.2.12"/>
    </reaction>
</comment>
<feature type="domain" description="Metalloenzyme" evidence="14">
    <location>
        <begin position="6"/>
        <end position="494"/>
    </location>
</feature>
<dbReference type="RefSeq" id="WP_116650267.1">
    <property type="nucleotide sequence ID" value="NZ_QUZK01000026.1"/>
</dbReference>
<dbReference type="InterPro" id="IPR036646">
    <property type="entry name" value="PGAM_B_sf"/>
</dbReference>
<comment type="similarity">
    <text evidence="4 9">Belongs to the BPG-independent phosphoglycerate mutase family.</text>
</comment>
<feature type="binding site" evidence="9 13">
    <location>
        <position position="398"/>
    </location>
    <ligand>
        <name>Mn(2+)</name>
        <dbReference type="ChEBI" id="CHEBI:29035"/>
        <label>1</label>
    </ligand>
</feature>
<sequence>MSRPRPLMLLILDGWGQREAAEDNAITTGRTPNWDALWADHPRTLLDTSGESVGLPAGQMGNSEVGHMNLGAGRIVYQELTRIGKAIEDGSFAKNPALLGGIEKARGAGGCVHIMGLLSPGGVHSHENHLLATLAMALDNGATEVAVHAFLDGRDVPPRSAAESIERLEAAVAADDRASIASVSGRYYAMDRDQRWERTELAWNAIVEAQAEFTAGTASAALAAAYERDEDDEFVKPTVIGGGRRVADGDAVIFINFRADRARQLTRAFVEPGFDGFECRRPRLSAMVTMTRYQDDLPVDVAFDKQHFEHLFGAELAAAGLRQLRIAETEKYAHVTYFFNGGEEKVFEGEDRKLIPSPKVATYDLQPEMSAPTLSRELTEAIESGEYDVIVCNIANPDMVGHSGKFEAAVAAVEAVDRVLGEVLPVLERAGGEALVTADHGNVEQMSDPDSGQAHTSHTTNPVPLVYFGPRSAALRDGGSLRDIAPTMLALLELPHPGAMTGRSLIRID</sequence>
<evidence type="ECO:0000259" key="14">
    <source>
        <dbReference type="Pfam" id="PF01676"/>
    </source>
</evidence>
<evidence type="ECO:0000256" key="8">
    <source>
        <dbReference type="ARBA" id="ARBA00023235"/>
    </source>
</evidence>
<evidence type="ECO:0000256" key="3">
    <source>
        <dbReference type="ARBA" id="ARBA00004798"/>
    </source>
</evidence>
<dbReference type="SUPFAM" id="SSF53649">
    <property type="entry name" value="Alkaline phosphatase-like"/>
    <property type="match status" value="1"/>
</dbReference>
<feature type="binding site" evidence="9 12">
    <location>
        <begin position="154"/>
        <end position="155"/>
    </location>
    <ligand>
        <name>substrate</name>
    </ligand>
</feature>
<dbReference type="GO" id="GO:0006007">
    <property type="term" value="P:glucose catabolic process"/>
    <property type="evidence" value="ECO:0007669"/>
    <property type="project" value="InterPro"/>
</dbReference>
<dbReference type="GO" id="GO:0006096">
    <property type="term" value="P:glycolytic process"/>
    <property type="evidence" value="ECO:0007669"/>
    <property type="project" value="UniProtKB-UniRule"/>
</dbReference>
<evidence type="ECO:0000313" key="17">
    <source>
        <dbReference type="Proteomes" id="UP000260351"/>
    </source>
</evidence>
<dbReference type="SUPFAM" id="SSF64158">
    <property type="entry name" value="2,3-Bisphosphoglycerate-independent phosphoglycerate mutase, substrate-binding domain"/>
    <property type="match status" value="1"/>
</dbReference>
<dbReference type="EMBL" id="QUZK01000026">
    <property type="protein sequence ID" value="RFF30942.1"/>
    <property type="molecule type" value="Genomic_DNA"/>
</dbReference>
<reference evidence="16 17" key="1">
    <citation type="submission" date="2018-08" db="EMBL/GenBank/DDBJ databases">
        <title>Wenzhouxiangella salilacus sp. nov., a novel bacterium isolated from a saline lake in Xinjiang Province, China.</title>
        <authorList>
            <person name="Han S."/>
        </authorList>
    </citation>
    <scope>NUCLEOTIDE SEQUENCE [LARGE SCALE GENOMIC DNA]</scope>
    <source>
        <strain evidence="16 17">XDB06</strain>
    </source>
</reference>
<feature type="active site" description="Phosphoserine intermediate" evidence="9 11">
    <location>
        <position position="63"/>
    </location>
</feature>
<comment type="function">
    <text evidence="2 9">Catalyzes the interconversion of 2-phosphoglycerate and 3-phosphoglycerate.</text>
</comment>
<dbReference type="GO" id="GO:0030145">
    <property type="term" value="F:manganese ion binding"/>
    <property type="evidence" value="ECO:0007669"/>
    <property type="project" value="UniProtKB-UniRule"/>
</dbReference>
<feature type="binding site" evidence="9 12">
    <location>
        <begin position="258"/>
        <end position="261"/>
    </location>
    <ligand>
        <name>substrate</name>
    </ligand>
</feature>
<evidence type="ECO:0000256" key="4">
    <source>
        <dbReference type="ARBA" id="ARBA00008819"/>
    </source>
</evidence>
<dbReference type="NCBIfam" id="TIGR01307">
    <property type="entry name" value="pgm_bpd_ind"/>
    <property type="match status" value="1"/>
</dbReference>
<accession>A0A3E1KA15</accession>